<evidence type="ECO:0000313" key="3">
    <source>
        <dbReference type="EMBL" id="CDW89220.1"/>
    </source>
</evidence>
<dbReference type="Gene3D" id="2.40.50.140">
    <property type="entry name" value="Nucleic acid-binding proteins"/>
    <property type="match status" value="2"/>
</dbReference>
<dbReference type="SUPFAM" id="SSF50249">
    <property type="entry name" value="Nucleic acid-binding proteins"/>
    <property type="match status" value="1"/>
</dbReference>
<dbReference type="PANTHER" id="PTHR11289:SF0">
    <property type="entry name" value="BREAST CANCER TYPE 2 SUSCEPTIBILITY PROTEIN"/>
    <property type="match status" value="1"/>
</dbReference>
<feature type="compositionally biased region" description="Polar residues" evidence="1">
    <location>
        <begin position="1"/>
        <end position="12"/>
    </location>
</feature>
<dbReference type="InterPro" id="IPR012340">
    <property type="entry name" value="NA-bd_OB-fold"/>
</dbReference>
<reference evidence="3 4" key="1">
    <citation type="submission" date="2014-06" db="EMBL/GenBank/DDBJ databases">
        <authorList>
            <person name="Swart Estienne"/>
        </authorList>
    </citation>
    <scope>NUCLEOTIDE SEQUENCE [LARGE SCALE GENOMIC DNA]</scope>
    <source>
        <strain evidence="3 4">130c</strain>
    </source>
</reference>
<evidence type="ECO:0000256" key="1">
    <source>
        <dbReference type="SAM" id="MobiDB-lite"/>
    </source>
</evidence>
<feature type="compositionally biased region" description="Low complexity" evidence="1">
    <location>
        <begin position="13"/>
        <end position="22"/>
    </location>
</feature>
<evidence type="ECO:0000313" key="4">
    <source>
        <dbReference type="Proteomes" id="UP000039865"/>
    </source>
</evidence>
<dbReference type="InterPro" id="IPR015525">
    <property type="entry name" value="BRCA2"/>
</dbReference>
<gene>
    <name evidence="3" type="primary">Contig905.g985</name>
    <name evidence="3" type="ORF">STYLEM_18351</name>
</gene>
<dbReference type="GO" id="GO:0000724">
    <property type="term" value="P:double-strand break repair via homologous recombination"/>
    <property type="evidence" value="ECO:0007669"/>
    <property type="project" value="InterPro"/>
</dbReference>
<dbReference type="OrthoDB" id="21095at2759"/>
<feature type="region of interest" description="Disordered" evidence="1">
    <location>
        <begin position="64"/>
        <end position="83"/>
    </location>
</feature>
<dbReference type="InterPro" id="IPR015187">
    <property type="entry name" value="BRCA2_OB_1"/>
</dbReference>
<dbReference type="InParanoid" id="A0A078B3U8"/>
<proteinExistence type="predicted"/>
<dbReference type="SUPFAM" id="SSF81872">
    <property type="entry name" value="BRCA2 helical domain"/>
    <property type="match status" value="1"/>
</dbReference>
<dbReference type="InterPro" id="IPR036315">
    <property type="entry name" value="BRCA2_hlx_sf"/>
</dbReference>
<dbReference type="GO" id="GO:0006355">
    <property type="term" value="P:regulation of DNA-templated transcription"/>
    <property type="evidence" value="ECO:0007669"/>
    <property type="project" value="TreeGrafter"/>
</dbReference>
<evidence type="ECO:0000259" key="2">
    <source>
        <dbReference type="Pfam" id="PF09103"/>
    </source>
</evidence>
<sequence length="1470" mass="172207">MPQQLKTNYNTMPFSNNNGGNSNKPNFYNNRMNFIGQQSQNFYPSQQNQNYRIINCNNGNYNQKNNYYNNNAQNNNGQNNKQQYDSIDSNLQQLMIKALFEKNNELASSHVEITKSMMDCFRIVGQIFSPIVDQQNQENLQLKRLISQRLGIDADDRIIMQQIQQSQSNKRPRAEFINNQIIRNYHSQESHRDEVNPNNNFSNFKHSFSNIQQLQVKRTSNNMQNMQTQNSILEKVANQQKLFGEGIFNGNANHHLDIHQQQIIRQTSNNNSFLGAVMNETNSNEDIAFFKGNQKMSINEDSLRKGQQFLQKDLFYDSDLDFDPEAILQKSKYQVETFKQLHHQHKQQLVGNIKILRTRGLIRIKRVALHFQEKIEQMKLYISQYTFLACSQSSSDSEFSDDQRNTQEDTEFQYSQLIQLQEKMHYLEMKAKAFENYQYKTFSQEINDISTTYLLQNSKIVKISIEDSIIKQILGLEPAQSSSNVSFQDIDCKLEFERAKELRNFPFPQLNSDEKQQKYKIKNSTHSINMKFPCLCCLRQQQIYLENRSAKQIIIECEICQNQKYIGHFELHKILSTNLQGVVKSQEFDQYWTENQYSQIVWKLNAYQQFFKIQCLNFYNTLAALQQRMKKEFLQAKKSFFQKVIQKEASISSHSVLYIANIKKSKGKETQNSYILDICDGAYYMKCIVSEKVENFQCDRMILEMINNGQLKPGDKFHFFGIYLMNRPILEPLDQEPEVKSSHHYLQNKHNYHMKININGFLKAANDQIIGEQKQDPYFIRQIQHLIQSSKQIPCIDAIVVKKFQPYFLEEADFDDTNQKTKKKRVLRSNRSMERLKTIKITQIEEMLEREIQTKYSSRDYYLMSQSERQQLDDEIRQQREDKMRILNDKYKLCFRVKLVDSISFYYGQQHNQRQIIMTFLNSMEDIFQSIEVGQRYRFFNIKPDNMNFNGVKQVNRECLYLQFQKGKSKKESFEDIVRYQYQVLSSDIRNKLAKINEYSKSLIPKLNQPFELLQKIAQISKIYDQQRINNFKNCNEISFVGYLVRTFFKQQTQQDGIDSIESVIFLTSDLEIVCLSMHDHNFFLRTSIPNDQTIVICDGIIFQQIGKISLDDSSNNILGDQMIADSLQSYQNSLTSTAFSYREFYYLMCITNNTTSILTERERRTLQFQDEMNKMNRIMNSEAFKNKLKQIQMIIGSRESLGHVSNSDYDRSNNSNGNSSMRPFLANGTINTTSQFATGTLQNYKTLSPTNRFSMQIRSANNNNLSLGLQTKKTKTSFKGITGGGKLAESIARNQGSPKRAGSKEIQKFQSSQNDKKPQEEQQSESIMSEDEHQAMQKKINEKLSQQGVQDGVNSDIEEDIKSVRKPRSIKKLSEIQANNNSNFSNIYIDRRTRGAKKRHINNYQQNQPTHSLAQDDLEIELENEDEEQQLESQGMNDSNSEIFKFPFEVISIHSESPCKQDQLNCQNI</sequence>
<feature type="domain" description="BRCA2 OB1" evidence="2">
    <location>
        <begin position="639"/>
        <end position="773"/>
    </location>
</feature>
<keyword evidence="4" id="KW-1185">Reference proteome</keyword>
<organism evidence="3 4">
    <name type="scientific">Stylonychia lemnae</name>
    <name type="common">Ciliate</name>
    <dbReference type="NCBI Taxonomy" id="5949"/>
    <lineage>
        <taxon>Eukaryota</taxon>
        <taxon>Sar</taxon>
        <taxon>Alveolata</taxon>
        <taxon>Ciliophora</taxon>
        <taxon>Intramacronucleata</taxon>
        <taxon>Spirotrichea</taxon>
        <taxon>Stichotrichia</taxon>
        <taxon>Sporadotrichida</taxon>
        <taxon>Oxytrichidae</taxon>
        <taxon>Stylonychinae</taxon>
        <taxon>Stylonychia</taxon>
    </lineage>
</organism>
<feature type="region of interest" description="Disordered" evidence="1">
    <location>
        <begin position="1"/>
        <end position="22"/>
    </location>
</feature>
<dbReference type="Pfam" id="PF09103">
    <property type="entry name" value="BRCA-2_OB1"/>
    <property type="match status" value="1"/>
</dbReference>
<protein>
    <submittedName>
        <fullName evidence="3">Breast cancer type 2 susceptibility protein</fullName>
    </submittedName>
</protein>
<accession>A0A078B3U8</accession>
<dbReference type="EMBL" id="CCKQ01017346">
    <property type="protein sequence ID" value="CDW89220.1"/>
    <property type="molecule type" value="Genomic_DNA"/>
</dbReference>
<dbReference type="PANTHER" id="PTHR11289">
    <property type="entry name" value="BREAST CANCER TYPE 2 SUSCEPTIBILITY PROTEIN BRCA2"/>
    <property type="match status" value="1"/>
</dbReference>
<name>A0A078B3U8_STYLE</name>
<dbReference type="Proteomes" id="UP000039865">
    <property type="component" value="Unassembled WGS sequence"/>
</dbReference>
<feature type="region of interest" description="Disordered" evidence="1">
    <location>
        <begin position="1290"/>
        <end position="1339"/>
    </location>
</feature>